<protein>
    <recommendedName>
        <fullName evidence="1">HAT C-terminal dimerisation domain-containing protein</fullName>
    </recommendedName>
</protein>
<feature type="domain" description="HAT C-terminal dimerisation" evidence="1">
    <location>
        <begin position="1"/>
        <end position="50"/>
    </location>
</feature>
<dbReference type="InterPro" id="IPR008906">
    <property type="entry name" value="HATC_C_dom"/>
</dbReference>
<evidence type="ECO:0000259" key="1">
    <source>
        <dbReference type="Pfam" id="PF05699"/>
    </source>
</evidence>
<reference evidence="2 3" key="1">
    <citation type="journal article" date="2019" name="Commun. Biol.">
        <title>The bagworm genome reveals a unique fibroin gene that provides high tensile strength.</title>
        <authorList>
            <person name="Kono N."/>
            <person name="Nakamura H."/>
            <person name="Ohtoshi R."/>
            <person name="Tomita M."/>
            <person name="Numata K."/>
            <person name="Arakawa K."/>
        </authorList>
    </citation>
    <scope>NUCLEOTIDE SEQUENCE [LARGE SCALE GENOMIC DNA]</scope>
</reference>
<sequence length="87" mass="10233">MSRTAKVYLCCPASSVYSERLFSGPKTYMKQRNRLLPERAEALVFLHHNLLLIKKYNYDDDKPNARYYGMLRSDGRRGGRMEQGRSR</sequence>
<accession>A0A4C1SDG9</accession>
<evidence type="ECO:0000313" key="2">
    <source>
        <dbReference type="EMBL" id="GBO99150.1"/>
    </source>
</evidence>
<dbReference type="OrthoDB" id="117690at2759"/>
<name>A0A4C1SDG9_EUMVA</name>
<dbReference type="AlphaFoldDB" id="A0A4C1SDG9"/>
<dbReference type="SUPFAM" id="SSF53098">
    <property type="entry name" value="Ribonuclease H-like"/>
    <property type="match status" value="1"/>
</dbReference>
<gene>
    <name evidence="2" type="ORF">EVAR_464_1</name>
</gene>
<proteinExistence type="predicted"/>
<dbReference type="GO" id="GO:0046983">
    <property type="term" value="F:protein dimerization activity"/>
    <property type="evidence" value="ECO:0007669"/>
    <property type="project" value="InterPro"/>
</dbReference>
<keyword evidence="3" id="KW-1185">Reference proteome</keyword>
<evidence type="ECO:0000313" key="3">
    <source>
        <dbReference type="Proteomes" id="UP000299102"/>
    </source>
</evidence>
<dbReference type="InterPro" id="IPR012337">
    <property type="entry name" value="RNaseH-like_sf"/>
</dbReference>
<comment type="caution">
    <text evidence="2">The sequence shown here is derived from an EMBL/GenBank/DDBJ whole genome shotgun (WGS) entry which is preliminary data.</text>
</comment>
<dbReference type="Proteomes" id="UP000299102">
    <property type="component" value="Unassembled WGS sequence"/>
</dbReference>
<organism evidence="2 3">
    <name type="scientific">Eumeta variegata</name>
    <name type="common">Bagworm moth</name>
    <name type="synonym">Eumeta japonica</name>
    <dbReference type="NCBI Taxonomy" id="151549"/>
    <lineage>
        <taxon>Eukaryota</taxon>
        <taxon>Metazoa</taxon>
        <taxon>Ecdysozoa</taxon>
        <taxon>Arthropoda</taxon>
        <taxon>Hexapoda</taxon>
        <taxon>Insecta</taxon>
        <taxon>Pterygota</taxon>
        <taxon>Neoptera</taxon>
        <taxon>Endopterygota</taxon>
        <taxon>Lepidoptera</taxon>
        <taxon>Glossata</taxon>
        <taxon>Ditrysia</taxon>
        <taxon>Tineoidea</taxon>
        <taxon>Psychidae</taxon>
        <taxon>Oiketicinae</taxon>
        <taxon>Eumeta</taxon>
    </lineage>
</organism>
<dbReference type="Pfam" id="PF05699">
    <property type="entry name" value="Dimer_Tnp_hAT"/>
    <property type="match status" value="1"/>
</dbReference>
<dbReference type="EMBL" id="BGZK01000002">
    <property type="protein sequence ID" value="GBO99150.1"/>
    <property type="molecule type" value="Genomic_DNA"/>
</dbReference>